<dbReference type="RefSeq" id="WP_045053150.1">
    <property type="nucleotide sequence ID" value="NZ_CAWMDP010000059.1"/>
</dbReference>
<dbReference type="Pfam" id="PF00356">
    <property type="entry name" value="LacI"/>
    <property type="match status" value="1"/>
</dbReference>
<reference evidence="5 6" key="1">
    <citation type="submission" date="2015-02" db="EMBL/GenBank/DDBJ databases">
        <title>Draft genome of a novel marine cyanobacterium (Chroococcales) isolated from South Atlantic Ocean.</title>
        <authorList>
            <person name="Rigonato J."/>
            <person name="Alvarenga D.O."/>
            <person name="Branco L.H."/>
            <person name="Varani A.M."/>
            <person name="Brandini F.P."/>
            <person name="Fiore M.F."/>
        </authorList>
    </citation>
    <scope>NUCLEOTIDE SEQUENCE [LARGE SCALE GENOMIC DNA]</scope>
    <source>
        <strain evidence="5 6">CENA595</strain>
    </source>
</reference>
<dbReference type="Pfam" id="PF13377">
    <property type="entry name" value="Peripla_BP_3"/>
    <property type="match status" value="1"/>
</dbReference>
<dbReference type="OrthoDB" id="9784962at2"/>
<dbReference type="PANTHER" id="PTHR30146">
    <property type="entry name" value="LACI-RELATED TRANSCRIPTIONAL REPRESSOR"/>
    <property type="match status" value="1"/>
</dbReference>
<dbReference type="Gene3D" id="1.10.260.40">
    <property type="entry name" value="lambda repressor-like DNA-binding domains"/>
    <property type="match status" value="1"/>
</dbReference>
<dbReference type="GO" id="GO:0003700">
    <property type="term" value="F:DNA-binding transcription factor activity"/>
    <property type="evidence" value="ECO:0007669"/>
    <property type="project" value="TreeGrafter"/>
</dbReference>
<accession>A0A0D8ZXD2</accession>
<evidence type="ECO:0000256" key="1">
    <source>
        <dbReference type="ARBA" id="ARBA00023015"/>
    </source>
</evidence>
<protein>
    <submittedName>
        <fullName evidence="5">LacI family transcriptional regulator</fullName>
    </submittedName>
</protein>
<evidence type="ECO:0000313" key="6">
    <source>
        <dbReference type="Proteomes" id="UP000032452"/>
    </source>
</evidence>
<dbReference type="InterPro" id="IPR000843">
    <property type="entry name" value="HTH_LacI"/>
</dbReference>
<dbReference type="Gene3D" id="3.40.50.2300">
    <property type="match status" value="2"/>
</dbReference>
<evidence type="ECO:0000313" key="5">
    <source>
        <dbReference type="EMBL" id="KJH73057.1"/>
    </source>
</evidence>
<dbReference type="InterPro" id="IPR046335">
    <property type="entry name" value="LacI/GalR-like_sensor"/>
</dbReference>
<dbReference type="PROSITE" id="PS50932">
    <property type="entry name" value="HTH_LACI_2"/>
    <property type="match status" value="1"/>
</dbReference>
<dbReference type="CDD" id="cd06279">
    <property type="entry name" value="PBP1_LacI-like"/>
    <property type="match status" value="1"/>
</dbReference>
<dbReference type="EMBL" id="JYON01000002">
    <property type="protein sequence ID" value="KJH73057.1"/>
    <property type="molecule type" value="Genomic_DNA"/>
</dbReference>
<dbReference type="InterPro" id="IPR010982">
    <property type="entry name" value="Lambda_DNA-bd_dom_sf"/>
</dbReference>
<organism evidence="5 6">
    <name type="scientific">Aliterella atlantica CENA595</name>
    <dbReference type="NCBI Taxonomy" id="1618023"/>
    <lineage>
        <taxon>Bacteria</taxon>
        <taxon>Bacillati</taxon>
        <taxon>Cyanobacteriota</taxon>
        <taxon>Cyanophyceae</taxon>
        <taxon>Chroococcidiopsidales</taxon>
        <taxon>Aliterellaceae</taxon>
        <taxon>Aliterella</taxon>
    </lineage>
</organism>
<proteinExistence type="predicted"/>
<dbReference type="SUPFAM" id="SSF53822">
    <property type="entry name" value="Periplasmic binding protein-like I"/>
    <property type="match status" value="1"/>
</dbReference>
<dbReference type="SMART" id="SM00354">
    <property type="entry name" value="HTH_LACI"/>
    <property type="match status" value="1"/>
</dbReference>
<dbReference type="SUPFAM" id="SSF47413">
    <property type="entry name" value="lambda repressor-like DNA-binding domains"/>
    <property type="match status" value="1"/>
</dbReference>
<dbReference type="GO" id="GO:0000976">
    <property type="term" value="F:transcription cis-regulatory region binding"/>
    <property type="evidence" value="ECO:0007669"/>
    <property type="project" value="TreeGrafter"/>
</dbReference>
<dbReference type="PANTHER" id="PTHR30146:SF138">
    <property type="entry name" value="TRANSCRIPTIONAL REGULATORY PROTEIN"/>
    <property type="match status" value="1"/>
</dbReference>
<sequence>MERNNALKSVTLLEIAKALGISRTTVSNAFNRPDQLSCELRDKILAKAKEIGYAGPNPTARMLRTKQAGAIGVVFGESLPYAFSDPVAIAFLQGIASVCEPAKVSLLIIPMAMSKTALNTIQQAVVDGFIVYSTPNTDEATAHVLARNLPTVAVDRPDLHNVSSVSINDRQAAYIAAAHLINCNHKRLGIIAMEMRFDGYEGTVNAQRIKTATFPHLLARLQGYQDAIREAGINPDVIPIEERLNREDGGFTAALALLNRTPRPTGILAMSDRLAIGALRAAETLGLDVPTDLSIVGFDDIPLATQIRPRLTTIRQPLVEKGAIAARFLLENVGQTICQILPTELAIRESSGIAPKT</sequence>
<dbReference type="AlphaFoldDB" id="A0A0D8ZXD2"/>
<dbReference type="STRING" id="1618023.UH38_03030"/>
<gene>
    <name evidence="5" type="ORF">UH38_03030</name>
</gene>
<keyword evidence="2" id="KW-0238">DNA-binding</keyword>
<dbReference type="CDD" id="cd01392">
    <property type="entry name" value="HTH_LacI"/>
    <property type="match status" value="1"/>
</dbReference>
<keyword evidence="3" id="KW-0804">Transcription</keyword>
<keyword evidence="6" id="KW-1185">Reference proteome</keyword>
<feature type="domain" description="HTH lacI-type" evidence="4">
    <location>
        <begin position="10"/>
        <end position="65"/>
    </location>
</feature>
<evidence type="ECO:0000256" key="3">
    <source>
        <dbReference type="ARBA" id="ARBA00023163"/>
    </source>
</evidence>
<dbReference type="Proteomes" id="UP000032452">
    <property type="component" value="Unassembled WGS sequence"/>
</dbReference>
<name>A0A0D8ZXD2_9CYAN</name>
<evidence type="ECO:0000256" key="2">
    <source>
        <dbReference type="ARBA" id="ARBA00023125"/>
    </source>
</evidence>
<dbReference type="InterPro" id="IPR028082">
    <property type="entry name" value="Peripla_BP_I"/>
</dbReference>
<evidence type="ECO:0000259" key="4">
    <source>
        <dbReference type="PROSITE" id="PS50932"/>
    </source>
</evidence>
<comment type="caution">
    <text evidence="5">The sequence shown here is derived from an EMBL/GenBank/DDBJ whole genome shotgun (WGS) entry which is preliminary data.</text>
</comment>
<keyword evidence="1" id="KW-0805">Transcription regulation</keyword>